<feature type="transmembrane region" description="Helical" evidence="9">
    <location>
        <begin position="385"/>
        <end position="404"/>
    </location>
</feature>
<evidence type="ECO:0000256" key="2">
    <source>
        <dbReference type="ARBA" id="ARBA00022692"/>
    </source>
</evidence>
<proteinExistence type="predicted"/>
<dbReference type="SUPFAM" id="SSF48403">
    <property type="entry name" value="Ankyrin repeat"/>
    <property type="match status" value="2"/>
</dbReference>
<keyword evidence="4 9" id="KW-1133">Transmembrane helix</keyword>
<dbReference type="InterPro" id="IPR036770">
    <property type="entry name" value="Ankyrin_rpt-contain_sf"/>
</dbReference>
<feature type="repeat" description="ANK" evidence="7">
    <location>
        <begin position="118"/>
        <end position="150"/>
    </location>
</feature>
<keyword evidence="12" id="KW-1185">Reference proteome</keyword>
<dbReference type="Pfam" id="PF00023">
    <property type="entry name" value="Ank"/>
    <property type="match status" value="1"/>
</dbReference>
<dbReference type="PANTHER" id="PTHR24186">
    <property type="entry name" value="PROTEIN PHOSPHATASE 1 REGULATORY SUBUNIT"/>
    <property type="match status" value="1"/>
</dbReference>
<gene>
    <name evidence="11" type="ORF">BT93_L0047</name>
</gene>
<evidence type="ECO:0000256" key="9">
    <source>
        <dbReference type="SAM" id="Phobius"/>
    </source>
</evidence>
<dbReference type="InterPro" id="IPR026961">
    <property type="entry name" value="PGG_dom"/>
</dbReference>
<feature type="region of interest" description="Disordered" evidence="8">
    <location>
        <begin position="548"/>
        <end position="573"/>
    </location>
</feature>
<feature type="transmembrane region" description="Helical" evidence="9">
    <location>
        <begin position="301"/>
        <end position="324"/>
    </location>
</feature>
<dbReference type="Pfam" id="PF13962">
    <property type="entry name" value="PGG"/>
    <property type="match status" value="1"/>
</dbReference>
<dbReference type="Gene3D" id="1.25.40.20">
    <property type="entry name" value="Ankyrin repeat-containing domain"/>
    <property type="match status" value="3"/>
</dbReference>
<keyword evidence="6 9" id="KW-0472">Membrane</keyword>
<name>A0A8T0CUJ6_CORYI</name>
<evidence type="ECO:0000256" key="7">
    <source>
        <dbReference type="PROSITE-ProRule" id="PRU00023"/>
    </source>
</evidence>
<feature type="transmembrane region" description="Helical" evidence="9">
    <location>
        <begin position="410"/>
        <end position="436"/>
    </location>
</feature>
<dbReference type="PROSITE" id="PS50297">
    <property type="entry name" value="ANK_REP_REGION"/>
    <property type="match status" value="1"/>
</dbReference>
<dbReference type="Pfam" id="PF12796">
    <property type="entry name" value="Ank_2"/>
    <property type="match status" value="2"/>
</dbReference>
<dbReference type="PANTHER" id="PTHR24186:SF46">
    <property type="entry name" value="PROTEIN ACCELERATED CELL DEATH 6-LIKE"/>
    <property type="match status" value="1"/>
</dbReference>
<evidence type="ECO:0000313" key="12">
    <source>
        <dbReference type="Proteomes" id="UP000806378"/>
    </source>
</evidence>
<feature type="compositionally biased region" description="Low complexity" evidence="8">
    <location>
        <begin position="489"/>
        <end position="503"/>
    </location>
</feature>
<keyword evidence="2 9" id="KW-0812">Transmembrane</keyword>
<evidence type="ECO:0000256" key="3">
    <source>
        <dbReference type="ARBA" id="ARBA00022737"/>
    </source>
</evidence>
<evidence type="ECO:0000259" key="10">
    <source>
        <dbReference type="Pfam" id="PF13962"/>
    </source>
</evidence>
<comment type="caution">
    <text evidence="11">The sequence shown here is derived from an EMBL/GenBank/DDBJ whole genome shotgun (WGS) entry which is preliminary data.</text>
</comment>
<comment type="subcellular location">
    <subcellularLocation>
        <location evidence="1">Membrane</location>
        <topology evidence="1">Multi-pass membrane protein</topology>
    </subcellularLocation>
</comment>
<keyword evidence="3" id="KW-0677">Repeat</keyword>
<dbReference type="GO" id="GO:0005886">
    <property type="term" value="C:plasma membrane"/>
    <property type="evidence" value="ECO:0007669"/>
    <property type="project" value="TreeGrafter"/>
</dbReference>
<feature type="repeat" description="ANK" evidence="7">
    <location>
        <begin position="18"/>
        <end position="43"/>
    </location>
</feature>
<dbReference type="SMART" id="SM00248">
    <property type="entry name" value="ANK"/>
    <property type="match status" value="7"/>
</dbReference>
<evidence type="ECO:0000256" key="8">
    <source>
        <dbReference type="SAM" id="MobiDB-lite"/>
    </source>
</evidence>
<organism evidence="11 12">
    <name type="scientific">Corymbia citriodora subsp. variegata</name>
    <dbReference type="NCBI Taxonomy" id="360336"/>
    <lineage>
        <taxon>Eukaryota</taxon>
        <taxon>Viridiplantae</taxon>
        <taxon>Streptophyta</taxon>
        <taxon>Embryophyta</taxon>
        <taxon>Tracheophyta</taxon>
        <taxon>Spermatophyta</taxon>
        <taxon>Magnoliopsida</taxon>
        <taxon>eudicotyledons</taxon>
        <taxon>Gunneridae</taxon>
        <taxon>Pentapetalae</taxon>
        <taxon>rosids</taxon>
        <taxon>malvids</taxon>
        <taxon>Myrtales</taxon>
        <taxon>Myrtaceae</taxon>
        <taxon>Myrtoideae</taxon>
        <taxon>Eucalypteae</taxon>
        <taxon>Corymbia</taxon>
    </lineage>
</organism>
<feature type="region of interest" description="Disordered" evidence="8">
    <location>
        <begin position="481"/>
        <end position="517"/>
    </location>
</feature>
<reference evidence="11" key="1">
    <citation type="submission" date="2020-05" db="EMBL/GenBank/DDBJ databases">
        <title>WGS assembly of Corymbia citriodora subspecies variegata.</title>
        <authorList>
            <person name="Barry K."/>
            <person name="Hundley H."/>
            <person name="Shu S."/>
            <person name="Jenkins J."/>
            <person name="Grimwood J."/>
            <person name="Baten A."/>
        </authorList>
    </citation>
    <scope>NUCLEOTIDE SEQUENCE</scope>
    <source>
        <strain evidence="11">CV2-018</strain>
    </source>
</reference>
<dbReference type="AlphaFoldDB" id="A0A8T0CUJ6"/>
<evidence type="ECO:0000256" key="6">
    <source>
        <dbReference type="ARBA" id="ARBA00023136"/>
    </source>
</evidence>
<dbReference type="OrthoDB" id="6358812at2759"/>
<evidence type="ECO:0000256" key="4">
    <source>
        <dbReference type="ARBA" id="ARBA00022989"/>
    </source>
</evidence>
<sequence length="573" mass="63335">MAELLLNLGCTGDEPNDAGNTALHLAVKEGNRDLTNLLLDRGSKSVNKMNEEEKCPLYLAVEKGYSEILSRLLQALDGNEVLPSGLSPVHGAVMYRRKDMLQKMSECKKELFDLRDLRRNTPLHLAAFENYVDGVKFLVEEFASSAFEHNIERYLPIHVACKMGHLKIIKMLHQHWLDWLEPEELLTSWNQQNILHIAAKYGRTSVVKYILGDPKLEKLIYVKDQKGNTPLHEATEQWQLEVLFSLTRHNSVILKLVNHRNLTALDIAEEQLIESDAPLHQGSGSRRKPPNIDTLKSRAEVLMIMATLIAGVTFAAGFSVPGGYNGSEPNAGIATLLNKPMYDVFVICNSIAMYNSIIAVVILLWTQINDPHAVFHALGMTRPPLLIALATMSMAFMAGVYVTISNRTWIAVIALIVGITALSVMLILYIALFVPLGYKRRLVQRFADYIIRAVMLISKRGTEGASENFFFEGSAAMTRSRVGERMEEAPAPASRAPRRVIAPRAPPHAPRTPRAPHGAPLQPLYLHQLHLVHLVCLLHLLAAATPPSPPALPAATPLTSPGPPAPPSDISSP</sequence>
<dbReference type="InterPro" id="IPR002110">
    <property type="entry name" value="Ankyrin_rpt"/>
</dbReference>
<dbReference type="EMBL" id="MU089662">
    <property type="protein sequence ID" value="KAF7849996.1"/>
    <property type="molecule type" value="Genomic_DNA"/>
</dbReference>
<keyword evidence="5 7" id="KW-0040">ANK repeat</keyword>
<feature type="domain" description="PGG" evidence="10">
    <location>
        <begin position="294"/>
        <end position="402"/>
    </location>
</feature>
<dbReference type="Gramene" id="rna-gnl|WGS:JABURB|Cocit.L0047.1">
    <property type="protein sequence ID" value="cds-KAF7849996.1"/>
    <property type="gene ID" value="gene-BT93_L0047"/>
</dbReference>
<dbReference type="Proteomes" id="UP000806378">
    <property type="component" value="Unassembled WGS sequence"/>
</dbReference>
<evidence type="ECO:0000256" key="1">
    <source>
        <dbReference type="ARBA" id="ARBA00004141"/>
    </source>
</evidence>
<protein>
    <recommendedName>
        <fullName evidence="10">PGG domain-containing protein</fullName>
    </recommendedName>
</protein>
<evidence type="ECO:0000313" key="11">
    <source>
        <dbReference type="EMBL" id="KAF7849996.1"/>
    </source>
</evidence>
<accession>A0A8T0CUJ6</accession>
<evidence type="ECO:0000256" key="5">
    <source>
        <dbReference type="ARBA" id="ARBA00023043"/>
    </source>
</evidence>
<feature type="transmembrane region" description="Helical" evidence="9">
    <location>
        <begin position="344"/>
        <end position="365"/>
    </location>
</feature>
<dbReference type="PROSITE" id="PS50088">
    <property type="entry name" value="ANK_REPEAT"/>
    <property type="match status" value="2"/>
</dbReference>